<organism evidence="5 6">
    <name type="scientific">Cryptosporangium minutisporangium</name>
    <dbReference type="NCBI Taxonomy" id="113569"/>
    <lineage>
        <taxon>Bacteria</taxon>
        <taxon>Bacillati</taxon>
        <taxon>Actinomycetota</taxon>
        <taxon>Actinomycetes</taxon>
        <taxon>Cryptosporangiales</taxon>
        <taxon>Cryptosporangiaceae</taxon>
        <taxon>Cryptosporangium</taxon>
    </lineage>
</organism>
<gene>
    <name evidence="5" type="ORF">GCM10020369_33780</name>
</gene>
<feature type="domain" description="Tetracyclin repressor-like C-terminal" evidence="4">
    <location>
        <begin position="92"/>
        <end position="192"/>
    </location>
</feature>
<comment type="caution">
    <text evidence="5">The sequence shown here is derived from an EMBL/GenBank/DDBJ whole genome shotgun (WGS) entry which is preliminary data.</text>
</comment>
<dbReference type="Pfam" id="PF16925">
    <property type="entry name" value="TetR_C_13"/>
    <property type="match status" value="1"/>
</dbReference>
<evidence type="ECO:0000256" key="3">
    <source>
        <dbReference type="SAM" id="MobiDB-lite"/>
    </source>
</evidence>
<evidence type="ECO:0000259" key="4">
    <source>
        <dbReference type="Pfam" id="PF16925"/>
    </source>
</evidence>
<evidence type="ECO:0000313" key="6">
    <source>
        <dbReference type="Proteomes" id="UP001501676"/>
    </source>
</evidence>
<dbReference type="EMBL" id="BAAAYN010000023">
    <property type="protein sequence ID" value="GAA3388271.1"/>
    <property type="molecule type" value="Genomic_DNA"/>
</dbReference>
<feature type="compositionally biased region" description="Basic and acidic residues" evidence="3">
    <location>
        <begin position="10"/>
        <end position="22"/>
    </location>
</feature>
<keyword evidence="6" id="KW-1185">Reference proteome</keyword>
<dbReference type="PANTHER" id="PTHR47506:SF6">
    <property type="entry name" value="HTH-TYPE TRANSCRIPTIONAL REPRESSOR NEMR"/>
    <property type="match status" value="1"/>
</dbReference>
<dbReference type="PANTHER" id="PTHR47506">
    <property type="entry name" value="TRANSCRIPTIONAL REGULATORY PROTEIN"/>
    <property type="match status" value="1"/>
</dbReference>
<name>A0ABP6SZE2_9ACTN</name>
<dbReference type="SUPFAM" id="SSF46689">
    <property type="entry name" value="Homeodomain-like"/>
    <property type="match status" value="1"/>
</dbReference>
<dbReference type="Proteomes" id="UP001501676">
    <property type="component" value="Unassembled WGS sequence"/>
</dbReference>
<dbReference type="SUPFAM" id="SSF48498">
    <property type="entry name" value="Tetracyclin repressor-like, C-terminal domain"/>
    <property type="match status" value="1"/>
</dbReference>
<evidence type="ECO:0000256" key="2">
    <source>
        <dbReference type="ARBA" id="ARBA00023163"/>
    </source>
</evidence>
<protein>
    <submittedName>
        <fullName evidence="5">TetR/AcrR family transcriptional regulator</fullName>
    </submittedName>
</protein>
<keyword evidence="1" id="KW-0805">Transcription regulation</keyword>
<reference evidence="6" key="1">
    <citation type="journal article" date="2019" name="Int. J. Syst. Evol. Microbiol.">
        <title>The Global Catalogue of Microorganisms (GCM) 10K type strain sequencing project: providing services to taxonomists for standard genome sequencing and annotation.</title>
        <authorList>
            <consortium name="The Broad Institute Genomics Platform"/>
            <consortium name="The Broad Institute Genome Sequencing Center for Infectious Disease"/>
            <person name="Wu L."/>
            <person name="Ma J."/>
        </authorList>
    </citation>
    <scope>NUCLEOTIDE SEQUENCE [LARGE SCALE GENOMIC DNA]</scope>
    <source>
        <strain evidence="6">JCM 9458</strain>
    </source>
</reference>
<accession>A0ABP6SZE2</accession>
<proteinExistence type="predicted"/>
<evidence type="ECO:0000313" key="5">
    <source>
        <dbReference type="EMBL" id="GAA3388271.1"/>
    </source>
</evidence>
<sequence length="208" mass="22577">MPTRPASSHSDGRRARGDRTRHEVAREAARAATVYGLDALTVGSLAAQTGHSKSGILTVFGNREAIQLAAVAEARTLYRDHVIGPAWHVESGRPRLRALLENWVAYLRNGVFPGGCFITATSVEYGNRSGPVADAVRSLTREWLDLLESELKVAGSADPVEDAFRVDAFLRAGNTRFQLFGDVRELDRAYRAAIGCCDEIGAPRPSSE</sequence>
<dbReference type="Gene3D" id="1.10.10.60">
    <property type="entry name" value="Homeodomain-like"/>
    <property type="match status" value="1"/>
</dbReference>
<dbReference type="InterPro" id="IPR036271">
    <property type="entry name" value="Tet_transcr_reg_TetR-rel_C_sf"/>
</dbReference>
<feature type="region of interest" description="Disordered" evidence="3">
    <location>
        <begin position="1"/>
        <end position="22"/>
    </location>
</feature>
<dbReference type="RefSeq" id="WP_345729069.1">
    <property type="nucleotide sequence ID" value="NZ_BAAAYN010000023.1"/>
</dbReference>
<keyword evidence="2" id="KW-0804">Transcription</keyword>
<dbReference type="InterPro" id="IPR009057">
    <property type="entry name" value="Homeodomain-like_sf"/>
</dbReference>
<dbReference type="InterPro" id="IPR011075">
    <property type="entry name" value="TetR_C"/>
</dbReference>
<dbReference type="Gene3D" id="1.10.357.10">
    <property type="entry name" value="Tetracycline Repressor, domain 2"/>
    <property type="match status" value="1"/>
</dbReference>
<evidence type="ECO:0000256" key="1">
    <source>
        <dbReference type="ARBA" id="ARBA00023015"/>
    </source>
</evidence>